<dbReference type="RefSeq" id="XP_018381999.1">
    <property type="nucleotide sequence ID" value="XM_018531456.1"/>
</dbReference>
<reference evidence="5" key="2">
    <citation type="journal article" date="2019" name="bioRxiv">
        <title>Genomics, evolutionary history and diagnostics of the Alternaria alternata species group including apple and Asian pear pathotypes.</title>
        <authorList>
            <person name="Armitage A.D."/>
            <person name="Cockerton H.M."/>
            <person name="Sreenivasaprasad S."/>
            <person name="Woodhall J.W."/>
            <person name="Lane C.R."/>
            <person name="Harrison R.J."/>
            <person name="Clarkson J.P."/>
        </authorList>
    </citation>
    <scope>NUCLEOTIDE SEQUENCE [LARGE SCALE GENOMIC DNA]</scope>
    <source>
        <strain evidence="5">FERA 1177</strain>
    </source>
</reference>
<dbReference type="Proteomes" id="UP000077248">
    <property type="component" value="Unassembled WGS sequence"/>
</dbReference>
<protein>
    <submittedName>
        <fullName evidence="2">Zincin</fullName>
    </submittedName>
</protein>
<dbReference type="KEGG" id="aalt:CC77DRAFT_382987"/>
<organism evidence="2 4">
    <name type="scientific">Alternaria alternata</name>
    <name type="common">Alternaria rot fungus</name>
    <name type="synonym">Torula alternata</name>
    <dbReference type="NCBI Taxonomy" id="5599"/>
    <lineage>
        <taxon>Eukaryota</taxon>
        <taxon>Fungi</taxon>
        <taxon>Dikarya</taxon>
        <taxon>Ascomycota</taxon>
        <taxon>Pezizomycotina</taxon>
        <taxon>Dothideomycetes</taxon>
        <taxon>Pleosporomycetidae</taxon>
        <taxon>Pleosporales</taxon>
        <taxon>Pleosporineae</taxon>
        <taxon>Pleosporaceae</taxon>
        <taxon>Alternaria</taxon>
        <taxon>Alternaria sect. Alternaria</taxon>
        <taxon>Alternaria alternata complex</taxon>
    </lineage>
</organism>
<name>A0A177DAT5_ALTAL</name>
<proteinExistence type="predicted"/>
<reference evidence="3" key="3">
    <citation type="journal article" date="2019" name="J. ISSAAS">
        <title>Genomics, evolutionary history and diagnostics of the Alternaria alternata species group including apple and Asian pear pathotypes.</title>
        <authorList>
            <person name="Armitage A.D."/>
            <person name="Cockerton H.M."/>
            <person name="Sreenivasaprasad S."/>
            <person name="Woodhall J."/>
            <person name="Lane C."/>
            <person name="Harrison R.J."/>
            <person name="Clarkson J.P."/>
        </authorList>
    </citation>
    <scope>NUCLEOTIDE SEQUENCE</scope>
    <source>
        <strain evidence="3">FERA 1177</strain>
    </source>
</reference>
<evidence type="ECO:0000313" key="4">
    <source>
        <dbReference type="Proteomes" id="UP000077248"/>
    </source>
</evidence>
<dbReference type="GO" id="GO:0008237">
    <property type="term" value="F:metallopeptidase activity"/>
    <property type="evidence" value="ECO:0007669"/>
    <property type="project" value="InterPro"/>
</dbReference>
<dbReference type="GeneID" id="29117050"/>
<dbReference type="EMBL" id="PDXD01000014">
    <property type="protein sequence ID" value="RYN75467.1"/>
    <property type="molecule type" value="Genomic_DNA"/>
</dbReference>
<keyword evidence="4" id="KW-1185">Reference proteome</keyword>
<gene>
    <name evidence="3" type="ORF">AA0117_g6241</name>
    <name evidence="2" type="ORF">CC77DRAFT_382987</name>
</gene>
<accession>A0A177DAT5</accession>
<dbReference type="SUPFAM" id="SSF55486">
    <property type="entry name" value="Metalloproteases ('zincins'), catalytic domain"/>
    <property type="match status" value="1"/>
</dbReference>
<evidence type="ECO:0000313" key="3">
    <source>
        <dbReference type="EMBL" id="RYN75467.1"/>
    </source>
</evidence>
<dbReference type="OMA" id="YTVQIGP"/>
<feature type="region of interest" description="Disordered" evidence="1">
    <location>
        <begin position="1"/>
        <end position="46"/>
    </location>
</feature>
<dbReference type="SMR" id="A0A177DAT5"/>
<dbReference type="Proteomes" id="UP000291422">
    <property type="component" value="Unassembled WGS sequence"/>
</dbReference>
<dbReference type="VEuPathDB" id="FungiDB:CC77DRAFT_382987"/>
<evidence type="ECO:0000256" key="1">
    <source>
        <dbReference type="SAM" id="MobiDB-lite"/>
    </source>
</evidence>
<evidence type="ECO:0000313" key="5">
    <source>
        <dbReference type="Proteomes" id="UP000291422"/>
    </source>
</evidence>
<dbReference type="Gene3D" id="3.40.390.10">
    <property type="entry name" value="Collagenase (Catalytic Domain)"/>
    <property type="match status" value="1"/>
</dbReference>
<evidence type="ECO:0000313" key="2">
    <source>
        <dbReference type="EMBL" id="OAG16578.1"/>
    </source>
</evidence>
<dbReference type="EMBL" id="KV441489">
    <property type="protein sequence ID" value="OAG16578.1"/>
    <property type="molecule type" value="Genomic_DNA"/>
</dbReference>
<dbReference type="AlphaFoldDB" id="A0A177DAT5"/>
<dbReference type="InterPro" id="IPR024079">
    <property type="entry name" value="MetalloPept_cat_dom_sf"/>
</dbReference>
<reference evidence="2 4" key="1">
    <citation type="submission" date="2016-05" db="EMBL/GenBank/DDBJ databases">
        <title>Comparative analysis of secretome profiles of manganese(II)-oxidizing ascomycete fungi.</title>
        <authorList>
            <consortium name="DOE Joint Genome Institute"/>
            <person name="Zeiner C.A."/>
            <person name="Purvine S.O."/>
            <person name="Zink E.M."/>
            <person name="Wu S."/>
            <person name="Pasa-Tolic L."/>
            <person name="Chaput D.L."/>
            <person name="Haridas S."/>
            <person name="Grigoriev I.V."/>
            <person name="Santelli C.M."/>
            <person name="Hansel C.M."/>
        </authorList>
    </citation>
    <scope>NUCLEOTIDE SEQUENCE [LARGE SCALE GENOMIC DNA]</scope>
    <source>
        <strain evidence="2 4">SRC1lrK2f</strain>
    </source>
</reference>
<sequence length="256" mass="28749">MAKTITPVSELTKYPCDTQEEEDPSFGPAPISNLEGTTGDNNPDEPDSLVVGYGTIVPRWDVHLTQGRVLHYFVQEESFTSPDQARSAAKTFQEAADTWNELELGVVIQETTDQNSANFYLAYKPNPTVGPGRNTLARAFFPHEVDQDVIVFSRAFDASAKPILKNIFQHEIGHILGLRHEFAITGDDKKDIKPEGEGAIQFLTNNYNSIMSYNFPPKLQDSDREQVTQFYKLSNGYMIGGSPVTDYQPQIRRKNR</sequence>